<organism evidence="1">
    <name type="scientific">hydrothermal vent metagenome</name>
    <dbReference type="NCBI Taxonomy" id="652676"/>
    <lineage>
        <taxon>unclassified sequences</taxon>
        <taxon>metagenomes</taxon>
        <taxon>ecological metagenomes</taxon>
    </lineage>
</organism>
<proteinExistence type="predicted"/>
<gene>
    <name evidence="1" type="ORF">MNBD_GAMMA19-1132</name>
</gene>
<reference evidence="1" key="1">
    <citation type="submission" date="2018-06" db="EMBL/GenBank/DDBJ databases">
        <authorList>
            <person name="Zhirakovskaya E."/>
        </authorList>
    </citation>
    <scope>NUCLEOTIDE SEQUENCE</scope>
</reference>
<accession>A0A3B1ABF1</accession>
<name>A0A3B1ABF1_9ZZZZ</name>
<protein>
    <submittedName>
        <fullName evidence="1">Uncharacterized protein</fullName>
    </submittedName>
</protein>
<sequence>MGESTFVIRYAQWITRHPWLVMFGTVLLV</sequence>
<dbReference type="AlphaFoldDB" id="A0A3B1ABF1"/>
<feature type="non-terminal residue" evidence="1">
    <location>
        <position position="29"/>
    </location>
</feature>
<evidence type="ECO:0000313" key="1">
    <source>
        <dbReference type="EMBL" id="VAW97343.1"/>
    </source>
</evidence>
<dbReference type="EMBL" id="UOFV01000110">
    <property type="protein sequence ID" value="VAW97343.1"/>
    <property type="molecule type" value="Genomic_DNA"/>
</dbReference>